<dbReference type="SUPFAM" id="SSF52540">
    <property type="entry name" value="P-loop containing nucleoside triphosphate hydrolases"/>
    <property type="match status" value="1"/>
</dbReference>
<dbReference type="InterPro" id="IPR014153">
    <property type="entry name" value="Ds_break_AddB"/>
</dbReference>
<proteinExistence type="predicted"/>
<evidence type="ECO:0000259" key="2">
    <source>
        <dbReference type="Pfam" id="PF12705"/>
    </source>
</evidence>
<feature type="domain" description="PD-(D/E)XK endonuclease-like" evidence="2">
    <location>
        <begin position="818"/>
        <end position="1077"/>
    </location>
</feature>
<comment type="caution">
    <text evidence="3">The sequence shown here is derived from an EMBL/GenBank/DDBJ whole genome shotgun (WGS) entry which is preliminary data.</text>
</comment>
<dbReference type="Pfam" id="PF12705">
    <property type="entry name" value="PDDEXK_1"/>
    <property type="match status" value="1"/>
</dbReference>
<feature type="region of interest" description="Disordered" evidence="1">
    <location>
        <begin position="323"/>
        <end position="348"/>
    </location>
</feature>
<organism evidence="3 4">
    <name type="scientific">Acetobacter peroxydans</name>
    <dbReference type="NCBI Taxonomy" id="104098"/>
    <lineage>
        <taxon>Bacteria</taxon>
        <taxon>Pseudomonadati</taxon>
        <taxon>Pseudomonadota</taxon>
        <taxon>Alphaproteobacteria</taxon>
        <taxon>Acetobacterales</taxon>
        <taxon>Acetobacteraceae</taxon>
        <taxon>Acetobacter</taxon>
    </lineage>
</organism>
<sequence length="1110" mass="118694">MRQGGVRAAECEEALGSMAFHKDGVEESRLVSIPAHLPFLDQLAARWMQAAGYDREAMGEGLIVLPGRRAARALTEAFLRRMDGGAMLLPRILPIGALDEAELGLSLVSLGGYVPDGQGLDPLDLPPAVGGMTRQAALTRLVLQAEDAFGTRPTLDQAWPLAGALATLMDEAEWAGVSLSERLPGAVQDDFAQHWQIILRFLGIITEQWPVWLASQGLMNPVARQVALLRAQAVLWRGMAERGEETRLWAAGFTHAMAPTAEALAAVLACPGGRVILPGLDMTMADTVFDALPDSHPQAGLARLLAALGHGRGQVRVWGRAVEPRQSTAPTGPLQAGVAPAGETDEAEATRRAGRSALLSRVMLPATALDDWVLREGEGTAPGSSPTQAGEALLPGVARVSAQDEQEEALAISMIMRDAIMQPGRTVALITPDRVLASRVVTELARWGVMADDSAGMALADTPGAVLLRLIARLVESRFAPVALLSVLKHPLVACGLPAGACRASARLLERQVLRGPAPAPGFAALRAAVSDSLAQQQAHEREQVEGGQEADRPFGPEPLETFMDRLETCLAPVLAWQAEEASAATPEAGHRASVPVLLAGLVEAAERLACTDNEAAADRLWRGEDGNLLATRLSELMLAADILPTQPPAVLDGLLGAVLAQDRAARRGDPAGLHPRVLVWGLFEARLQTAHTVILGGLCEGVWPATADAGPWMSRPMRQKVGLPSPEEAVGQAAHDFLSAAVAAHSVVLSCPRRREGAPVVPARWLTRLDAFLAGRGASLPAHPVLDWLHGLDQPPGAAQPVPPPRPCPPLALRPRRLSVTEIETWMRDPYAIYARHVLRLNPMPELEEAADASDYGMIVHDALERWVRVHGVAWPQDAQARLNALFVESLAARRPRPALRAWWEPRLARIAGWVAQTETRRRAGGAPRAIWTELRGRVLVPDAPGGAFVLSGRADRIEVGPSGRISVLDYKTGVLPPARDVLAGWSPQLPLEAAMILRGGFADVAPPGQAECAEAGEDTGIMDGLIYWRLTGGAEAGEEVAITPKEAAGLSELAEQTWLSLIERIAAYDDPAQPYLSHPHPGQEPRFADYARLARVPEWSQGRMEHES</sequence>
<evidence type="ECO:0000256" key="1">
    <source>
        <dbReference type="SAM" id="MobiDB-lite"/>
    </source>
</evidence>
<feature type="region of interest" description="Disordered" evidence="1">
    <location>
        <begin position="536"/>
        <end position="558"/>
    </location>
</feature>
<dbReference type="InterPro" id="IPR027417">
    <property type="entry name" value="P-loop_NTPase"/>
</dbReference>
<dbReference type="InterPro" id="IPR038726">
    <property type="entry name" value="PDDEXK_AddAB-type"/>
</dbReference>
<dbReference type="Proteomes" id="UP000317730">
    <property type="component" value="Unassembled WGS sequence"/>
</dbReference>
<evidence type="ECO:0000313" key="3">
    <source>
        <dbReference type="EMBL" id="GEB85650.1"/>
    </source>
</evidence>
<protein>
    <submittedName>
        <fullName evidence="3">Double-strand break repair protein AddB</fullName>
    </submittedName>
</protein>
<evidence type="ECO:0000313" key="4">
    <source>
        <dbReference type="Proteomes" id="UP000317730"/>
    </source>
</evidence>
<gene>
    <name evidence="3" type="ORF">APE01nite_14470</name>
</gene>
<dbReference type="EMBL" id="BJMV01000006">
    <property type="protein sequence ID" value="GEB85650.1"/>
    <property type="molecule type" value="Genomic_DNA"/>
</dbReference>
<dbReference type="NCBIfam" id="TIGR02786">
    <property type="entry name" value="addB_alphas"/>
    <property type="match status" value="1"/>
</dbReference>
<feature type="compositionally biased region" description="Basic and acidic residues" evidence="1">
    <location>
        <begin position="539"/>
        <end position="555"/>
    </location>
</feature>
<name>A0A4Y3TXD7_9PROT</name>
<accession>A0A4Y3TXD7</accession>
<dbReference type="AlphaFoldDB" id="A0A4Y3TXD7"/>
<keyword evidence="4" id="KW-1185">Reference proteome</keyword>
<reference evidence="3 4" key="1">
    <citation type="submission" date="2019-06" db="EMBL/GenBank/DDBJ databases">
        <title>Whole genome shotgun sequence of Acetobacter peroxydans NBRC 13755.</title>
        <authorList>
            <person name="Hosoyama A."/>
            <person name="Uohara A."/>
            <person name="Ohji S."/>
            <person name="Ichikawa N."/>
        </authorList>
    </citation>
    <scope>NUCLEOTIDE SEQUENCE [LARGE SCALE GENOMIC DNA]</scope>
    <source>
        <strain evidence="3 4">NBRC 13755</strain>
    </source>
</reference>